<dbReference type="NCBIfam" id="TIGR02532">
    <property type="entry name" value="IV_pilin_GFxxxE"/>
    <property type="match status" value="1"/>
</dbReference>
<comment type="caution">
    <text evidence="1">The sequence shown here is derived from an EMBL/GenBank/DDBJ whole genome shotgun (WGS) entry which is preliminary data.</text>
</comment>
<reference evidence="1 2" key="1">
    <citation type="journal article" date="2011" name="Stand. Genomic Sci.">
        <title>Draft genome sequence of Caminibacter mediatlanticus strain TB-2, an epsilonproteobacterium isolated from a deep-sea hydrothermal vent.</title>
        <authorList>
            <person name="Giovannelli D."/>
            <person name="Ferriera S."/>
            <person name="Johnson J."/>
            <person name="Kravitz S."/>
            <person name="Perez-Rodriguez I."/>
            <person name="Ricci J."/>
            <person name="O'Brien C."/>
            <person name="Voordeckers J.W."/>
            <person name="Bini E."/>
            <person name="Vetriani C."/>
        </authorList>
    </citation>
    <scope>NUCLEOTIDE SEQUENCE [LARGE SCALE GENOMIC DNA]</scope>
    <source>
        <strain evidence="1 2">TB-2</strain>
    </source>
</reference>
<name>A0AAI9AIP3_9BACT</name>
<protein>
    <submittedName>
        <fullName evidence="1">Excinuclease ABC subunit B</fullName>
    </submittedName>
</protein>
<dbReference type="InterPro" id="IPR045584">
    <property type="entry name" value="Pilin-like"/>
</dbReference>
<dbReference type="SUPFAM" id="SSF54523">
    <property type="entry name" value="Pili subunits"/>
    <property type="match status" value="1"/>
</dbReference>
<dbReference type="EMBL" id="ABCJ01000001">
    <property type="protein sequence ID" value="EDM24357.1"/>
    <property type="molecule type" value="Genomic_DNA"/>
</dbReference>
<dbReference type="InterPro" id="IPR012902">
    <property type="entry name" value="N_methyl_site"/>
</dbReference>
<dbReference type="AlphaFoldDB" id="A0AAI9AIP3"/>
<dbReference type="RefSeq" id="WP_007473211.1">
    <property type="nucleotide sequence ID" value="NZ_ABCJ01000001.1"/>
</dbReference>
<dbReference type="Gene3D" id="3.30.700.10">
    <property type="entry name" value="Glycoprotein, Type 4 Pilin"/>
    <property type="match status" value="1"/>
</dbReference>
<proteinExistence type="predicted"/>
<organism evidence="1 2">
    <name type="scientific">Caminibacter mediatlanticus TB-2</name>
    <dbReference type="NCBI Taxonomy" id="391592"/>
    <lineage>
        <taxon>Bacteria</taxon>
        <taxon>Pseudomonadati</taxon>
        <taxon>Campylobacterota</taxon>
        <taxon>Epsilonproteobacteria</taxon>
        <taxon>Nautiliales</taxon>
        <taxon>Nautiliaceae</taxon>
        <taxon>Caminibacter</taxon>
    </lineage>
</organism>
<evidence type="ECO:0000313" key="2">
    <source>
        <dbReference type="Proteomes" id="UP000003288"/>
    </source>
</evidence>
<dbReference type="Proteomes" id="UP000003288">
    <property type="component" value="Unassembled WGS sequence"/>
</dbReference>
<dbReference type="Pfam" id="PF07963">
    <property type="entry name" value="N_methyl"/>
    <property type="match status" value="1"/>
</dbReference>
<accession>A0AAI9AIP3</accession>
<sequence length="149" mass="16782">MKKSFTMIELIFVIVILGILAAVAIPKYFVMGHTAHESNLISFVKTLNRTTGEDLWARSINEGKNGSIKYLAPIEDANFLSKYIDIPKEINASSINLKKCGEGNYSTIMRANIKIMREEYNITCKDGTSTTAPYFQLIRLNDNKVLVTR</sequence>
<evidence type="ECO:0000313" key="1">
    <source>
        <dbReference type="EMBL" id="EDM24357.1"/>
    </source>
</evidence>
<gene>
    <name evidence="1" type="ORF">CMTB2_02538</name>
</gene>